<dbReference type="InterPro" id="IPR049730">
    <property type="entry name" value="SNF2/RAD54-like_C"/>
</dbReference>
<dbReference type="PANTHER" id="PTHR45626">
    <property type="entry name" value="TRANSCRIPTION TERMINATION FACTOR 2-RELATED"/>
    <property type="match status" value="1"/>
</dbReference>
<dbReference type="HOGENOM" id="CLU_000315_30_1_1"/>
<dbReference type="GO" id="GO:0008094">
    <property type="term" value="F:ATP-dependent activity, acting on DNA"/>
    <property type="evidence" value="ECO:0007669"/>
    <property type="project" value="TreeGrafter"/>
</dbReference>
<dbReference type="SMART" id="SM00490">
    <property type="entry name" value="HELICc"/>
    <property type="match status" value="1"/>
</dbReference>
<dbReference type="STRING" id="933084.A0A067P979"/>
<reference evidence="6" key="1">
    <citation type="journal article" date="2014" name="Proc. Natl. Acad. Sci. U.S.A.">
        <title>Extensive sampling of basidiomycete genomes demonstrates inadequacy of the white-rot/brown-rot paradigm for wood decay fungi.</title>
        <authorList>
            <person name="Riley R."/>
            <person name="Salamov A.A."/>
            <person name="Brown D.W."/>
            <person name="Nagy L.G."/>
            <person name="Floudas D."/>
            <person name="Held B.W."/>
            <person name="Levasseur A."/>
            <person name="Lombard V."/>
            <person name="Morin E."/>
            <person name="Otillar R."/>
            <person name="Lindquist E.A."/>
            <person name="Sun H."/>
            <person name="LaButti K.M."/>
            <person name="Schmutz J."/>
            <person name="Jabbour D."/>
            <person name="Luo H."/>
            <person name="Baker S.E."/>
            <person name="Pisabarro A.G."/>
            <person name="Walton J.D."/>
            <person name="Blanchette R.A."/>
            <person name="Henrissat B."/>
            <person name="Martin F."/>
            <person name="Cullen D."/>
            <person name="Hibbett D.S."/>
            <person name="Grigoriev I.V."/>
        </authorList>
    </citation>
    <scope>NUCLEOTIDE SEQUENCE [LARGE SCALE GENOMIC DNA]</scope>
    <source>
        <strain evidence="6">MUCL 33604</strain>
    </source>
</reference>
<evidence type="ECO:0000313" key="6">
    <source>
        <dbReference type="Proteomes" id="UP000027265"/>
    </source>
</evidence>
<evidence type="ECO:0000256" key="1">
    <source>
        <dbReference type="ARBA" id="ARBA00022741"/>
    </source>
</evidence>
<proteinExistence type="predicted"/>
<dbReference type="Gene3D" id="3.40.50.300">
    <property type="entry name" value="P-loop containing nucleotide triphosphate hydrolases"/>
    <property type="match status" value="1"/>
</dbReference>
<evidence type="ECO:0000256" key="2">
    <source>
        <dbReference type="ARBA" id="ARBA00022801"/>
    </source>
</evidence>
<dbReference type="Pfam" id="PF00271">
    <property type="entry name" value="Helicase_C"/>
    <property type="match status" value="1"/>
</dbReference>
<dbReference type="AlphaFoldDB" id="A0A067P979"/>
<keyword evidence="3" id="KW-0067">ATP-binding</keyword>
<dbReference type="CDD" id="cd18793">
    <property type="entry name" value="SF2_C_SNF"/>
    <property type="match status" value="1"/>
</dbReference>
<evidence type="ECO:0000256" key="3">
    <source>
        <dbReference type="ARBA" id="ARBA00022840"/>
    </source>
</evidence>
<dbReference type="InterPro" id="IPR001650">
    <property type="entry name" value="Helicase_C-like"/>
</dbReference>
<dbReference type="Proteomes" id="UP000027265">
    <property type="component" value="Unassembled WGS sequence"/>
</dbReference>
<dbReference type="GO" id="GO:0016787">
    <property type="term" value="F:hydrolase activity"/>
    <property type="evidence" value="ECO:0007669"/>
    <property type="project" value="UniProtKB-KW"/>
</dbReference>
<dbReference type="PROSITE" id="PS51194">
    <property type="entry name" value="HELICASE_CTER"/>
    <property type="match status" value="1"/>
</dbReference>
<dbReference type="OrthoDB" id="423559at2759"/>
<organism evidence="5 6">
    <name type="scientific">Jaapia argillacea MUCL 33604</name>
    <dbReference type="NCBI Taxonomy" id="933084"/>
    <lineage>
        <taxon>Eukaryota</taxon>
        <taxon>Fungi</taxon>
        <taxon>Dikarya</taxon>
        <taxon>Basidiomycota</taxon>
        <taxon>Agaricomycotina</taxon>
        <taxon>Agaricomycetes</taxon>
        <taxon>Agaricomycetidae</taxon>
        <taxon>Jaapiales</taxon>
        <taxon>Jaapiaceae</taxon>
        <taxon>Jaapia</taxon>
    </lineage>
</organism>
<dbReference type="GO" id="GO:0005634">
    <property type="term" value="C:nucleus"/>
    <property type="evidence" value="ECO:0007669"/>
    <property type="project" value="TreeGrafter"/>
</dbReference>
<evidence type="ECO:0000259" key="4">
    <source>
        <dbReference type="PROSITE" id="PS51194"/>
    </source>
</evidence>
<dbReference type="InterPro" id="IPR027417">
    <property type="entry name" value="P-loop_NTPase"/>
</dbReference>
<dbReference type="SUPFAM" id="SSF52540">
    <property type="entry name" value="P-loop containing nucleoside triphosphate hydrolases"/>
    <property type="match status" value="1"/>
</dbReference>
<accession>A0A067P979</accession>
<dbReference type="InterPro" id="IPR050628">
    <property type="entry name" value="SNF2_RAD54_helicase_TF"/>
</dbReference>
<keyword evidence="2" id="KW-0378">Hydrolase</keyword>
<keyword evidence="1" id="KW-0547">Nucleotide-binding</keyword>
<name>A0A067P979_9AGAM</name>
<dbReference type="EMBL" id="KL197748">
    <property type="protein sequence ID" value="KDQ51438.1"/>
    <property type="molecule type" value="Genomic_DNA"/>
</dbReference>
<evidence type="ECO:0000313" key="5">
    <source>
        <dbReference type="EMBL" id="KDQ51438.1"/>
    </source>
</evidence>
<dbReference type="InParanoid" id="A0A067P979"/>
<gene>
    <name evidence="5" type="ORF">JAAARDRAFT_530354</name>
</gene>
<sequence length="137" mass="15347">MGLLGLALVERDIGYVTYDGDMSPRQRETALEKVRSDEECSVLLMSIMAGGAGLNITSCNHVILMEPWWNPFVESQACDRVYRIGQAKPVFVYLMIVEDSIEQVIVETQEEKRKNVKSVMGLCPVLGDGNKVSCRLY</sequence>
<feature type="domain" description="Helicase C-terminal" evidence="4">
    <location>
        <begin position="1"/>
        <end position="127"/>
    </location>
</feature>
<dbReference type="GO" id="GO:0006281">
    <property type="term" value="P:DNA repair"/>
    <property type="evidence" value="ECO:0007669"/>
    <property type="project" value="TreeGrafter"/>
</dbReference>
<protein>
    <recommendedName>
        <fullName evidence="4">Helicase C-terminal domain-containing protein</fullName>
    </recommendedName>
</protein>
<keyword evidence="6" id="KW-1185">Reference proteome</keyword>
<dbReference type="GO" id="GO:0005524">
    <property type="term" value="F:ATP binding"/>
    <property type="evidence" value="ECO:0007669"/>
    <property type="project" value="UniProtKB-KW"/>
</dbReference>